<dbReference type="RefSeq" id="XP_040711880.1">
    <property type="nucleotide sequence ID" value="XM_040858756.1"/>
</dbReference>
<dbReference type="GeneID" id="63774968"/>
<evidence type="ECO:0000313" key="2">
    <source>
        <dbReference type="Proteomes" id="UP000193689"/>
    </source>
</evidence>
<evidence type="ECO:0000313" key="1">
    <source>
        <dbReference type="EMBL" id="ORY59186.1"/>
    </source>
</evidence>
<sequence length="227" mass="25526">MPQFIFIELPSFRVRDMSGHSVNLTPKQLGLAIALYHYVRGGLPTAEYTGLTASLLFAGGEPGVWTAPNTPNGLHAEENLLLTYFQSFDLPGAYPIVDAMLFRHKPCHSCMGYFQQNGKQCKPGNGVESFRAKFTPRSDRHYTPVFYLARNLEPAQRGDLWTQLGQMWAAEFGESIASTPDIPRGQMYYLFNDSPWYALNEQENMTDTEVAEAIVSQQAVATYWIGR</sequence>
<dbReference type="AlphaFoldDB" id="A0A1Y2DJ33"/>
<reference evidence="1 2" key="1">
    <citation type="submission" date="2016-07" db="EMBL/GenBank/DDBJ databases">
        <title>Pervasive Adenine N6-methylation of Active Genes in Fungi.</title>
        <authorList>
            <consortium name="DOE Joint Genome Institute"/>
            <person name="Mondo S.J."/>
            <person name="Dannebaum R.O."/>
            <person name="Kuo R.C."/>
            <person name="Labutti K."/>
            <person name="Haridas S."/>
            <person name="Kuo A."/>
            <person name="Salamov A."/>
            <person name="Ahrendt S.R."/>
            <person name="Lipzen A."/>
            <person name="Sullivan W."/>
            <person name="Andreopoulos W.B."/>
            <person name="Clum A."/>
            <person name="Lindquist E."/>
            <person name="Daum C."/>
            <person name="Ramamoorthy G.K."/>
            <person name="Gryganskyi A."/>
            <person name="Culley D."/>
            <person name="Magnuson J.K."/>
            <person name="James T.Y."/>
            <person name="O'Malley M.A."/>
            <person name="Stajich J.E."/>
            <person name="Spatafora J.W."/>
            <person name="Visel A."/>
            <person name="Grigoriev I.V."/>
        </authorList>
    </citation>
    <scope>NUCLEOTIDE SEQUENCE [LARGE SCALE GENOMIC DNA]</scope>
    <source>
        <strain evidence="1 2">CBS 129021</strain>
    </source>
</reference>
<protein>
    <submittedName>
        <fullName evidence="1">Uncharacterized protein</fullName>
    </submittedName>
</protein>
<gene>
    <name evidence="1" type="ORF">BCR38DRAFT_412893</name>
</gene>
<comment type="caution">
    <text evidence="1">The sequence shown here is derived from an EMBL/GenBank/DDBJ whole genome shotgun (WGS) entry which is preliminary data.</text>
</comment>
<proteinExistence type="predicted"/>
<dbReference type="OrthoDB" id="5237084at2759"/>
<keyword evidence="2" id="KW-1185">Reference proteome</keyword>
<dbReference type="Proteomes" id="UP000193689">
    <property type="component" value="Unassembled WGS sequence"/>
</dbReference>
<name>A0A1Y2DJ33_9PEZI</name>
<organism evidence="1 2">
    <name type="scientific">Pseudomassariella vexata</name>
    <dbReference type="NCBI Taxonomy" id="1141098"/>
    <lineage>
        <taxon>Eukaryota</taxon>
        <taxon>Fungi</taxon>
        <taxon>Dikarya</taxon>
        <taxon>Ascomycota</taxon>
        <taxon>Pezizomycotina</taxon>
        <taxon>Sordariomycetes</taxon>
        <taxon>Xylariomycetidae</taxon>
        <taxon>Amphisphaeriales</taxon>
        <taxon>Pseudomassariaceae</taxon>
        <taxon>Pseudomassariella</taxon>
    </lineage>
</organism>
<accession>A0A1Y2DJ33</accession>
<dbReference type="EMBL" id="MCFJ01000014">
    <property type="protein sequence ID" value="ORY59186.1"/>
    <property type="molecule type" value="Genomic_DNA"/>
</dbReference>
<dbReference type="InParanoid" id="A0A1Y2DJ33"/>